<dbReference type="PANTHER" id="PTHR30046">
    <property type="entry name" value="FLAGELLAR M-RING PROTEIN"/>
    <property type="match status" value="1"/>
</dbReference>
<evidence type="ECO:0000313" key="15">
    <source>
        <dbReference type="Proteomes" id="UP001431784"/>
    </source>
</evidence>
<feature type="transmembrane region" description="Helical" evidence="11">
    <location>
        <begin position="423"/>
        <end position="441"/>
    </location>
</feature>
<evidence type="ECO:0000256" key="8">
    <source>
        <dbReference type="ARBA" id="ARBA00023143"/>
    </source>
</evidence>
<evidence type="ECO:0000256" key="5">
    <source>
        <dbReference type="ARBA" id="ARBA00022692"/>
    </source>
</evidence>
<feature type="compositionally biased region" description="Polar residues" evidence="10">
    <location>
        <begin position="286"/>
        <end position="296"/>
    </location>
</feature>
<dbReference type="Proteomes" id="UP001431784">
    <property type="component" value="Unassembled WGS sequence"/>
</dbReference>
<name>A0ABT5T8Q9_9RHOB</name>
<evidence type="ECO:0000256" key="7">
    <source>
        <dbReference type="ARBA" id="ARBA00023136"/>
    </source>
</evidence>
<dbReference type="InterPro" id="IPR013556">
    <property type="entry name" value="Flag_M-ring_C"/>
</dbReference>
<evidence type="ECO:0000256" key="4">
    <source>
        <dbReference type="ARBA" id="ARBA00022475"/>
    </source>
</evidence>
<evidence type="ECO:0000313" key="14">
    <source>
        <dbReference type="EMBL" id="MDD7970756.1"/>
    </source>
</evidence>
<evidence type="ECO:0000256" key="1">
    <source>
        <dbReference type="ARBA" id="ARBA00004117"/>
    </source>
</evidence>
<accession>A0ABT5T8Q9</accession>
<keyword evidence="6 11" id="KW-1133">Transmembrane helix</keyword>
<comment type="subcellular location">
    <subcellularLocation>
        <location evidence="1 9">Bacterial flagellum basal body</location>
    </subcellularLocation>
    <subcellularLocation>
        <location evidence="2">Cell membrane</location>
        <topology evidence="2">Multi-pass membrane protein</topology>
    </subcellularLocation>
</comment>
<keyword evidence="4" id="KW-1003">Cell membrane</keyword>
<feature type="compositionally biased region" description="Basic and acidic residues" evidence="10">
    <location>
        <begin position="258"/>
        <end position="269"/>
    </location>
</feature>
<keyword evidence="14" id="KW-0282">Flagellum</keyword>
<feature type="domain" description="Flagellar M-ring C-terminal" evidence="13">
    <location>
        <begin position="236"/>
        <end position="398"/>
    </location>
</feature>
<keyword evidence="5 11" id="KW-0812">Transmembrane</keyword>
<dbReference type="NCBIfam" id="TIGR00206">
    <property type="entry name" value="fliF"/>
    <property type="match status" value="1"/>
</dbReference>
<keyword evidence="15" id="KW-1185">Reference proteome</keyword>
<evidence type="ECO:0000259" key="12">
    <source>
        <dbReference type="Pfam" id="PF01514"/>
    </source>
</evidence>
<dbReference type="InterPro" id="IPR000067">
    <property type="entry name" value="FlgMring_FliF"/>
</dbReference>
<comment type="function">
    <text evidence="9">The M ring may be actively involved in energy transduction.</text>
</comment>
<protein>
    <recommendedName>
        <fullName evidence="9">Flagellar M-ring protein</fullName>
    </recommendedName>
</protein>
<feature type="transmembrane region" description="Helical" evidence="11">
    <location>
        <begin position="17"/>
        <end position="37"/>
    </location>
</feature>
<evidence type="ECO:0000256" key="3">
    <source>
        <dbReference type="ARBA" id="ARBA00007971"/>
    </source>
</evidence>
<dbReference type="PIRSF" id="PIRSF004862">
    <property type="entry name" value="FliF"/>
    <property type="match status" value="1"/>
</dbReference>
<evidence type="ECO:0000256" key="10">
    <source>
        <dbReference type="SAM" id="MobiDB-lite"/>
    </source>
</evidence>
<evidence type="ECO:0000259" key="13">
    <source>
        <dbReference type="Pfam" id="PF08345"/>
    </source>
</evidence>
<evidence type="ECO:0000256" key="9">
    <source>
        <dbReference type="PIRNR" id="PIRNR004862"/>
    </source>
</evidence>
<feature type="domain" description="Flagellar M-ring N-terminal" evidence="12">
    <location>
        <begin position="38"/>
        <end position="207"/>
    </location>
</feature>
<keyword evidence="8 9" id="KW-0975">Bacterial flagellum</keyword>
<dbReference type="EMBL" id="JAQZSM010000004">
    <property type="protein sequence ID" value="MDD7970756.1"/>
    <property type="molecule type" value="Genomic_DNA"/>
</dbReference>
<organism evidence="14 15">
    <name type="scientific">Roseinatronobacter alkalisoli</name>
    <dbReference type="NCBI Taxonomy" id="3028235"/>
    <lineage>
        <taxon>Bacteria</taxon>
        <taxon>Pseudomonadati</taxon>
        <taxon>Pseudomonadota</taxon>
        <taxon>Alphaproteobacteria</taxon>
        <taxon>Rhodobacterales</taxon>
        <taxon>Paracoccaceae</taxon>
        <taxon>Roseinatronobacter</taxon>
    </lineage>
</organism>
<dbReference type="RefSeq" id="WP_274351438.1">
    <property type="nucleotide sequence ID" value="NZ_JAQZSM010000004.1"/>
</dbReference>
<dbReference type="InterPro" id="IPR043427">
    <property type="entry name" value="YscJ/FliF"/>
</dbReference>
<dbReference type="PRINTS" id="PR01009">
    <property type="entry name" value="FLGMRINGFLIF"/>
</dbReference>
<reference evidence="14" key="1">
    <citation type="submission" date="2023-02" db="EMBL/GenBank/DDBJ databases">
        <title>Description of Roseinatronobacter alkalisoli sp. nov., an alkaliphilic bacerium isolated from soda soil.</title>
        <authorList>
            <person name="Wei W."/>
        </authorList>
    </citation>
    <scope>NUCLEOTIDE SEQUENCE</scope>
    <source>
        <strain evidence="14">HJB301</strain>
    </source>
</reference>
<keyword evidence="7 11" id="KW-0472">Membrane</keyword>
<feature type="compositionally biased region" description="Polar residues" evidence="10">
    <location>
        <begin position="309"/>
        <end position="325"/>
    </location>
</feature>
<sequence>MQKIQPLWAALDTSRRVMLIGAVILMFAAVMGLARLASSPGMSLLYAGLEDSAAGEVLQTLDARGIRYDVRGDAVFVPSAQRDETRLMLAAAGLPANSHSGYELLDSLSGFGTTSQMFDAAYWRAREGELARTITASPHIRSARVHISQGSSTAFRREISPGASVTVSTTSGMLNPAQARAIRYLVASAIAGMQPEGVSVIDGTGGLVYGPETEALANGTASDREADIRRRVERLLEAHVGHGRAVVELSMETVTDRETIQERLVDPDTRVAISTETEESESNSTDSRGQGVTVASNLPDGDAAGADGSAQNRESQNRQRTNFDMSETRREIERLPGAIRRLTVAVLIDGIYDTGADGTVTWRPRNAEELESLHELVASAVGYDETRGDVITLRSLPFEPVAALGTEAGSGLLSASGLDIMTLLQWVFALLALVFLAVFVLRPILRAAMQQNTGQGLDRLENTLPAGLPEDDGFPDMASPLALDFSSIGGGGGPGQHDDPVARLRQLIAERQQESVEVLRHWMDDANTPSKGT</sequence>
<keyword evidence="14" id="KW-0966">Cell projection</keyword>
<gene>
    <name evidence="14" type="primary">fliF</name>
    <name evidence="14" type="ORF">PUT78_06570</name>
</gene>
<keyword evidence="14" id="KW-0969">Cilium</keyword>
<dbReference type="InterPro" id="IPR045851">
    <property type="entry name" value="AMP-bd_C_sf"/>
</dbReference>
<evidence type="ECO:0000256" key="11">
    <source>
        <dbReference type="SAM" id="Phobius"/>
    </source>
</evidence>
<evidence type="ECO:0000256" key="6">
    <source>
        <dbReference type="ARBA" id="ARBA00022989"/>
    </source>
</evidence>
<proteinExistence type="inferred from homology"/>
<comment type="similarity">
    <text evidence="3 9">Belongs to the FliF family.</text>
</comment>
<dbReference type="Gene3D" id="3.30.300.30">
    <property type="match status" value="1"/>
</dbReference>
<dbReference type="Pfam" id="PF01514">
    <property type="entry name" value="YscJ_FliF"/>
    <property type="match status" value="1"/>
</dbReference>
<dbReference type="Pfam" id="PF08345">
    <property type="entry name" value="YscJ_FliF_C"/>
    <property type="match status" value="1"/>
</dbReference>
<evidence type="ECO:0000256" key="2">
    <source>
        <dbReference type="ARBA" id="ARBA00004651"/>
    </source>
</evidence>
<dbReference type="PANTHER" id="PTHR30046:SF0">
    <property type="entry name" value="FLAGELLAR M-RING PROTEIN"/>
    <property type="match status" value="1"/>
</dbReference>
<comment type="caution">
    <text evidence="14">The sequence shown here is derived from an EMBL/GenBank/DDBJ whole genome shotgun (WGS) entry which is preliminary data.</text>
</comment>
<feature type="region of interest" description="Disordered" evidence="10">
    <location>
        <begin position="258"/>
        <end position="329"/>
    </location>
</feature>
<dbReference type="InterPro" id="IPR006182">
    <property type="entry name" value="FliF_N_dom"/>
</dbReference>